<organism evidence="3">
    <name type="scientific">freshwater metagenome</name>
    <dbReference type="NCBI Taxonomy" id="449393"/>
    <lineage>
        <taxon>unclassified sequences</taxon>
        <taxon>metagenomes</taxon>
        <taxon>ecological metagenomes</taxon>
    </lineage>
</organism>
<dbReference type="PANTHER" id="PTHR43745">
    <property type="entry name" value="NITROREDUCTASE MJ1384-RELATED"/>
    <property type="match status" value="1"/>
</dbReference>
<dbReference type="InterPro" id="IPR000415">
    <property type="entry name" value="Nitroreductase-like"/>
</dbReference>
<evidence type="ECO:0000259" key="2">
    <source>
        <dbReference type="Pfam" id="PF22767"/>
    </source>
</evidence>
<evidence type="ECO:0000313" key="3">
    <source>
        <dbReference type="EMBL" id="CAB4824579.1"/>
    </source>
</evidence>
<name>A0A6J6ZVV4_9ZZZZ</name>
<feature type="domain" description="Nitroreductase" evidence="1">
    <location>
        <begin position="571"/>
        <end position="747"/>
    </location>
</feature>
<reference evidence="3" key="1">
    <citation type="submission" date="2020-05" db="EMBL/GenBank/DDBJ databases">
        <authorList>
            <person name="Chiriac C."/>
            <person name="Salcher M."/>
            <person name="Ghai R."/>
            <person name="Kavagutti S V."/>
        </authorList>
    </citation>
    <scope>NUCLEOTIDE SEQUENCE</scope>
</reference>
<dbReference type="PANTHER" id="PTHR43745:SF2">
    <property type="entry name" value="NITROREDUCTASE MJ1384-RELATED"/>
    <property type="match status" value="1"/>
</dbReference>
<dbReference type="InterPro" id="IPR054488">
    <property type="entry name" value="ThcOx_dom2"/>
</dbReference>
<dbReference type="SUPFAM" id="SSF55469">
    <property type="entry name" value="FMN-dependent nitroreductase-like"/>
    <property type="match status" value="1"/>
</dbReference>
<dbReference type="NCBIfam" id="TIGR03605">
    <property type="entry name" value="antibiot_sagB"/>
    <property type="match status" value="1"/>
</dbReference>
<dbReference type="EMBL" id="CAFABK010000011">
    <property type="protein sequence ID" value="CAB4824579.1"/>
    <property type="molecule type" value="Genomic_DNA"/>
</dbReference>
<gene>
    <name evidence="3" type="ORF">UFOPK3204_00389</name>
</gene>
<dbReference type="GO" id="GO:0016491">
    <property type="term" value="F:oxidoreductase activity"/>
    <property type="evidence" value="ECO:0007669"/>
    <property type="project" value="InterPro"/>
</dbReference>
<sequence>MSKMVGLSPAVTIKSADANWSELVGPSSTLVVPANIAGTLPNNGATPSASGSDPKLMQKLADGGFLAVTSYDGDAPLATLVPGVTPLALMPVDALPTTAFRLSRFAYLRRTKRRVVIEIPTTSAYLEIHDPRVAAVVAGLAFDQTPIALAASSGLSVSGVCEVLGLMRSIGIVMAVARGLEFVPEVNSLIAWAEREALPRGFSHTGLVAGIDQLPVEGADSSFHLIFELHHDGSRQVDISVSLPYGGDGATGDGALLGSTGFYEFDIVDGVESLMGVFLKLVPPPEPLEDEDQVRRLDQTLRALGSTCQVSNNPDTRALVAALGVPVLIAVLPSREDAVRMLFEIPDTAQLDIAKKILQGAGVPSSSLLHFEAIEPLLGGVKPTRLAVDMTHIGLGPRIGFEVFTPQAIPLLPEVMVNLGVGRQMQASVLEAVAQAPKERTVYELNADGSVSDIPAAKQQIELLHIKFGLEQDGQVLVKTYTRAKSVPLNEVGKSLEDADIPKSWEFHDLLFHSKTRNGRLLGKLGGTSRFTIKPHPEEPSTQPLPGDILLPSIDIANVIAVDPPFGVVLEKRTSIRAWDGPELPVVKLAELLARVMHLIPRSDEIFGQVTERAGRTYPSGGGLYEIDIVVFASRVAGLAPGAYVYRQGSHSLGALTGALEYQEKVIFGASEATGGGMSRPQALLVLAARYPDIATKYEGIAYSLMLKHVGVMMATIQYSATAMGLGSVPLGTGDSDAFALATGLDYYTQGSIGEIAISPLD</sequence>
<dbReference type="AlphaFoldDB" id="A0A6J6ZVV4"/>
<dbReference type="Pfam" id="PF22767">
    <property type="entry name" value="ThcOx"/>
    <property type="match status" value="2"/>
</dbReference>
<dbReference type="InterPro" id="IPR052544">
    <property type="entry name" value="Bacteriocin_Proc_Enz"/>
</dbReference>
<dbReference type="Gene3D" id="3.40.109.10">
    <property type="entry name" value="NADH Oxidase"/>
    <property type="match status" value="1"/>
</dbReference>
<proteinExistence type="predicted"/>
<protein>
    <submittedName>
        <fullName evidence="3">Unannotated protein</fullName>
    </submittedName>
</protein>
<accession>A0A6J6ZVV4</accession>
<dbReference type="InterPro" id="IPR029479">
    <property type="entry name" value="Nitroreductase"/>
</dbReference>
<dbReference type="InterPro" id="IPR020051">
    <property type="entry name" value="SagB-type_dehydrogenase"/>
</dbReference>
<dbReference type="Pfam" id="PF00881">
    <property type="entry name" value="Nitroreductase"/>
    <property type="match status" value="1"/>
</dbReference>
<evidence type="ECO:0000259" key="1">
    <source>
        <dbReference type="Pfam" id="PF00881"/>
    </source>
</evidence>
<dbReference type="CDD" id="cd02142">
    <property type="entry name" value="McbC_SagB-like_oxidoreductase"/>
    <property type="match status" value="1"/>
</dbReference>
<feature type="domain" description="Cyanobactin oxidase ThcOx second" evidence="2">
    <location>
        <begin position="472"/>
        <end position="520"/>
    </location>
</feature>
<feature type="domain" description="Cyanobactin oxidase ThcOx second" evidence="2">
    <location>
        <begin position="100"/>
        <end position="192"/>
    </location>
</feature>